<gene>
    <name evidence="1" type="ORF">BJL86_0090</name>
</gene>
<dbReference type="InterPro" id="IPR046100">
    <property type="entry name" value="DUF6037"/>
</dbReference>
<dbReference type="Pfam" id="PF19503">
    <property type="entry name" value="DUF6037"/>
    <property type="match status" value="1"/>
</dbReference>
<keyword evidence="2" id="KW-1185">Reference proteome</keyword>
<evidence type="ECO:0000313" key="2">
    <source>
        <dbReference type="Proteomes" id="UP000186104"/>
    </source>
</evidence>
<reference evidence="1 2" key="1">
    <citation type="submission" date="2016-06" db="EMBL/GenBank/DDBJ databases">
        <title>Complete genome sequence of a saline-alkali tolerant type strain Dietzia timorensis ID05-A0528T.</title>
        <authorList>
            <person name="Wu X."/>
        </authorList>
    </citation>
    <scope>NUCLEOTIDE SEQUENCE [LARGE SCALE GENOMIC DNA]</scope>
    <source>
        <strain evidence="1 2">ID05-A0528</strain>
    </source>
</reference>
<protein>
    <submittedName>
        <fullName evidence="1">Uncharacterized protein</fullName>
    </submittedName>
</protein>
<organism evidence="1 2">
    <name type="scientific">Dietzia timorensis</name>
    <dbReference type="NCBI Taxonomy" id="499555"/>
    <lineage>
        <taxon>Bacteria</taxon>
        <taxon>Bacillati</taxon>
        <taxon>Actinomycetota</taxon>
        <taxon>Actinomycetes</taxon>
        <taxon>Mycobacteriales</taxon>
        <taxon>Dietziaceae</taxon>
        <taxon>Dietzia</taxon>
    </lineage>
</organism>
<accession>A0A173LHG5</accession>
<sequence length="202" mass="23578">MPMRNLKALRDDMRIREWVITCFPFNYNQRQYFVFVRRYIPDGSGPEWALVELCFADRTDLNRMLEVPANSRRLLPDNFAAFRNYFRVNWVENLGDFLTQFAENLGTHIPDHVGRLAAAEREAVCGRLLVSDSEDPNRLYCTGIMRNRTGATRTVYNAQKTQMLRPALFAKWEDDPTVSFCYSTEREDCRTDDEIIDAADGR</sequence>
<dbReference type="EMBL" id="CP015961">
    <property type="protein sequence ID" value="ANI90901.1"/>
    <property type="molecule type" value="Genomic_DNA"/>
</dbReference>
<dbReference type="AlphaFoldDB" id="A0A173LHG5"/>
<dbReference type="KEGG" id="dtm:BJL86_0090"/>
<name>A0A173LHG5_9ACTN</name>
<evidence type="ECO:0000313" key="1">
    <source>
        <dbReference type="EMBL" id="ANI90901.1"/>
    </source>
</evidence>
<dbReference type="Proteomes" id="UP000186104">
    <property type="component" value="Chromosome"/>
</dbReference>
<proteinExistence type="predicted"/>